<evidence type="ECO:0000313" key="5">
    <source>
        <dbReference type="Proteomes" id="UP000199518"/>
    </source>
</evidence>
<dbReference type="OrthoDB" id="289126at2"/>
<evidence type="ECO:0000259" key="2">
    <source>
        <dbReference type="Pfam" id="PF07583"/>
    </source>
</evidence>
<evidence type="ECO:0000259" key="3">
    <source>
        <dbReference type="Pfam" id="PF07587"/>
    </source>
</evidence>
<dbReference type="Pfam" id="PF07587">
    <property type="entry name" value="PSD1"/>
    <property type="match status" value="1"/>
</dbReference>
<dbReference type="PANTHER" id="PTHR35889:SF3">
    <property type="entry name" value="F-BOX DOMAIN-CONTAINING PROTEIN"/>
    <property type="match status" value="1"/>
</dbReference>
<dbReference type="Pfam" id="PF07583">
    <property type="entry name" value="PSCyt2"/>
    <property type="match status" value="1"/>
</dbReference>
<name>A0A1I3K9Z7_9PLAN</name>
<evidence type="ECO:0000313" key="4">
    <source>
        <dbReference type="EMBL" id="SFI69035.1"/>
    </source>
</evidence>
<feature type="domain" description="DUF1553" evidence="3">
    <location>
        <begin position="480"/>
        <end position="708"/>
    </location>
</feature>
<accession>A0A1I3K9Z7</accession>
<organism evidence="4 5">
    <name type="scientific">Planctomicrobium piriforme</name>
    <dbReference type="NCBI Taxonomy" id="1576369"/>
    <lineage>
        <taxon>Bacteria</taxon>
        <taxon>Pseudomonadati</taxon>
        <taxon>Planctomycetota</taxon>
        <taxon>Planctomycetia</taxon>
        <taxon>Planctomycetales</taxon>
        <taxon>Planctomycetaceae</taxon>
        <taxon>Planctomicrobium</taxon>
    </lineage>
</organism>
<dbReference type="EMBL" id="FOQD01000011">
    <property type="protein sequence ID" value="SFI69035.1"/>
    <property type="molecule type" value="Genomic_DNA"/>
</dbReference>
<gene>
    <name evidence="4" type="ORF">SAMN05421753_111157</name>
</gene>
<protein>
    <recommendedName>
        <fullName evidence="6">S-layer protein</fullName>
    </recommendedName>
</protein>
<dbReference type="STRING" id="1576369.SAMN05421753_111157"/>
<dbReference type="Gene3D" id="2.60.40.1080">
    <property type="match status" value="1"/>
</dbReference>
<keyword evidence="5" id="KW-1185">Reference proteome</keyword>
<feature type="signal peptide" evidence="1">
    <location>
        <begin position="1"/>
        <end position="33"/>
    </location>
</feature>
<feature type="chain" id="PRO_5011676071" description="S-layer protein" evidence="1">
    <location>
        <begin position="34"/>
        <end position="748"/>
    </location>
</feature>
<dbReference type="PANTHER" id="PTHR35889">
    <property type="entry name" value="CYCLOINULO-OLIGOSACCHARIDE FRUCTANOTRANSFERASE-RELATED"/>
    <property type="match status" value="1"/>
</dbReference>
<reference evidence="5" key="1">
    <citation type="submission" date="2016-10" db="EMBL/GenBank/DDBJ databases">
        <authorList>
            <person name="Varghese N."/>
            <person name="Submissions S."/>
        </authorList>
    </citation>
    <scope>NUCLEOTIDE SEQUENCE [LARGE SCALE GENOMIC DNA]</scope>
    <source>
        <strain evidence="5">DSM 26348</strain>
    </source>
</reference>
<evidence type="ECO:0000256" key="1">
    <source>
        <dbReference type="SAM" id="SignalP"/>
    </source>
</evidence>
<dbReference type="InterPro" id="IPR022655">
    <property type="entry name" value="DUF1553"/>
</dbReference>
<sequence length="748" mass="83612">MSRSKDHAFPCSRLGGSLALPLALALFATSAFAEESPASLSFVNDIVPILTKAGCNAGACHAKAGNGQNGFRLSLLGFEPGEDYEHIVKEAHGRRVSPAAPAQSLLLLKATNGMPHGGGQRIDPKSESYQRILNWIGQGMPFRGEHDPQLASIEVQPPRALLQFHAQQQLKVLAHYSDGSQRDVTALALFEPNDKSMAETDEHGRVTIQEIPGNVAVMVRYQGLVSVCSAFVPLGPPLENLPPANNFVDELVFANLKQIGIPPSALCDDAEFLRRASLDIAGHLPTMEETRAFLDDQDADKRNKLIDSLLSSPGYADYFANKWSALLKNRRDATSDKTANFAFHSWLRDGLLENRPYDQMVRELLGATGDVVSNPPVAWYKRVKEPEQQLEDVAQLFLGVRMQCAQCHHHPFERWSQQDYYSLSAFFSQIGRKPTSTPEEDIIFHKRGTAQAENKKTKLPVPPAALGQTPQKILPDEDPRLYLADWMSTPENPFFAKALVNRYWKHFFKRGLIEPEDDIRDSNPPSNPELLDALARHFVESGYDLKSVIRAITRSRTYQLSSVPNELNGVDRQNYSRFYPRHLQSEVLLDAIDQFTGSQTDFPDVPRGTHAVSLPDNSYNKSSYFLAVFGRPDGASVCECERVQSSSLAQSLHLMNSQEMRQKLTLNGGRADQLSKDSRTDAEKVRDLYLMAFSRLPNDVELQATESYLAKPRLNAQGQPLDPQQAKRQGYEDLLWALMNTKEFLFNH</sequence>
<evidence type="ECO:0008006" key="6">
    <source>
        <dbReference type="Google" id="ProtNLM"/>
    </source>
</evidence>
<proteinExistence type="predicted"/>
<dbReference type="Proteomes" id="UP000199518">
    <property type="component" value="Unassembled WGS sequence"/>
</dbReference>
<dbReference type="AlphaFoldDB" id="A0A1I3K9Z7"/>
<feature type="domain" description="DUF1549" evidence="2">
    <location>
        <begin position="248"/>
        <end position="430"/>
    </location>
</feature>
<keyword evidence="1" id="KW-0732">Signal</keyword>
<dbReference type="InterPro" id="IPR011444">
    <property type="entry name" value="DUF1549"/>
</dbReference>